<feature type="compositionally biased region" description="Polar residues" evidence="1">
    <location>
        <begin position="99"/>
        <end position="108"/>
    </location>
</feature>
<keyword evidence="2" id="KW-0732">Signal</keyword>
<evidence type="ECO:0000256" key="2">
    <source>
        <dbReference type="SAM" id="SignalP"/>
    </source>
</evidence>
<organism evidence="3 4">
    <name type="scientific">Miscanthus lutarioriparius</name>
    <dbReference type="NCBI Taxonomy" id="422564"/>
    <lineage>
        <taxon>Eukaryota</taxon>
        <taxon>Viridiplantae</taxon>
        <taxon>Streptophyta</taxon>
        <taxon>Embryophyta</taxon>
        <taxon>Tracheophyta</taxon>
        <taxon>Spermatophyta</taxon>
        <taxon>Magnoliopsida</taxon>
        <taxon>Liliopsida</taxon>
        <taxon>Poales</taxon>
        <taxon>Poaceae</taxon>
        <taxon>PACMAD clade</taxon>
        <taxon>Panicoideae</taxon>
        <taxon>Andropogonodae</taxon>
        <taxon>Andropogoneae</taxon>
        <taxon>Saccharinae</taxon>
        <taxon>Miscanthus</taxon>
    </lineage>
</organism>
<evidence type="ECO:0000313" key="4">
    <source>
        <dbReference type="Proteomes" id="UP000604825"/>
    </source>
</evidence>
<reference evidence="3" key="1">
    <citation type="submission" date="2020-10" db="EMBL/GenBank/DDBJ databases">
        <authorList>
            <person name="Han B."/>
            <person name="Lu T."/>
            <person name="Zhao Q."/>
            <person name="Huang X."/>
            <person name="Zhao Y."/>
        </authorList>
    </citation>
    <scope>NUCLEOTIDE SEQUENCE</scope>
</reference>
<gene>
    <name evidence="3" type="ORF">NCGR_LOCUS18347</name>
</gene>
<evidence type="ECO:0000313" key="3">
    <source>
        <dbReference type="EMBL" id="CAD6226577.1"/>
    </source>
</evidence>
<keyword evidence="4" id="KW-1185">Reference proteome</keyword>
<dbReference type="AlphaFoldDB" id="A0A811NLJ6"/>
<accession>A0A811NLJ6</accession>
<sequence>MTLGGCRHPLLILLPLLLVLGMMPESKQLQSSQTWSLLRIQHLLNYPPVLRTWANSSYSTNFCYGGDYKTASAFIECYDNNMTQLHIMGPGTGVPPLPKTSSIDASRTTRCREVQE</sequence>
<comment type="caution">
    <text evidence="3">The sequence shown here is derived from an EMBL/GenBank/DDBJ whole genome shotgun (WGS) entry which is preliminary data.</text>
</comment>
<dbReference type="Proteomes" id="UP000604825">
    <property type="component" value="Unassembled WGS sequence"/>
</dbReference>
<proteinExistence type="predicted"/>
<name>A0A811NLJ6_9POAL</name>
<dbReference type="EMBL" id="CAJGYO010000004">
    <property type="protein sequence ID" value="CAD6226577.1"/>
    <property type="molecule type" value="Genomic_DNA"/>
</dbReference>
<feature type="signal peptide" evidence="2">
    <location>
        <begin position="1"/>
        <end position="21"/>
    </location>
</feature>
<feature type="region of interest" description="Disordered" evidence="1">
    <location>
        <begin position="92"/>
        <end position="116"/>
    </location>
</feature>
<protein>
    <submittedName>
        <fullName evidence="3">Uncharacterized protein</fullName>
    </submittedName>
</protein>
<feature type="chain" id="PRO_5032531227" evidence="2">
    <location>
        <begin position="22"/>
        <end position="116"/>
    </location>
</feature>
<evidence type="ECO:0000256" key="1">
    <source>
        <dbReference type="SAM" id="MobiDB-lite"/>
    </source>
</evidence>